<comment type="caution">
    <text evidence="2">The sequence shown here is derived from an EMBL/GenBank/DDBJ whole genome shotgun (WGS) entry which is preliminary data.</text>
</comment>
<gene>
    <name evidence="2" type="ORF">P875_00075813</name>
</gene>
<sequence length="289" mass="32253">MGLFTCSRKSRANASKPTGDWESQSPPDYKEVVGSDYASNQSSSPDGFLATSEFQVEAMGYNTNQALSGRKTLENISVYSVEFGAPIQEKYTSIRLKSSSNSCALVRSSDPRQNALISTIYRWGPGRHPRMRILPLDSSVSVEQAIDDDNLCGELLDVQSRSMVSRAQVFDTSLGKYEWRYGSREERKACNADSLLILERMDRVVLQDGTRTKSGARVAQLIRNDQFRTPGSVRYSGGNGGRLVMDLRMWKNEKHADTDSVEAFFVASCILMLKREADRFIDNNIVAVT</sequence>
<evidence type="ECO:0000256" key="1">
    <source>
        <dbReference type="SAM" id="MobiDB-lite"/>
    </source>
</evidence>
<evidence type="ECO:0008006" key="4">
    <source>
        <dbReference type="Google" id="ProtNLM"/>
    </source>
</evidence>
<accession>A0A0F0IPD5</accession>
<protein>
    <recommendedName>
        <fullName evidence="4">Tubby C-terminal-like domain-containing protein</fullName>
    </recommendedName>
</protein>
<dbReference type="AlphaFoldDB" id="A0A0F0IPD5"/>
<organism evidence="2 3">
    <name type="scientific">Aspergillus parasiticus (strain ATCC 56775 / NRRL 5862 / SRRC 143 / SU-1)</name>
    <dbReference type="NCBI Taxonomy" id="1403190"/>
    <lineage>
        <taxon>Eukaryota</taxon>
        <taxon>Fungi</taxon>
        <taxon>Dikarya</taxon>
        <taxon>Ascomycota</taxon>
        <taxon>Pezizomycotina</taxon>
        <taxon>Eurotiomycetes</taxon>
        <taxon>Eurotiomycetidae</taxon>
        <taxon>Eurotiales</taxon>
        <taxon>Aspergillaceae</taxon>
        <taxon>Aspergillus</taxon>
        <taxon>Aspergillus subgen. Circumdati</taxon>
    </lineage>
</organism>
<reference evidence="2 3" key="1">
    <citation type="submission" date="2015-02" db="EMBL/GenBank/DDBJ databases">
        <title>Draft genome sequence of Aspergillus parasiticus SU-1.</title>
        <authorList>
            <person name="Yu J."/>
            <person name="Fedorova N."/>
            <person name="Yin Y."/>
            <person name="Losada L."/>
            <person name="Zafar N."/>
            <person name="Taujale R."/>
            <person name="Ehrlich K.C."/>
            <person name="Bhatnagar D."/>
            <person name="Cleveland T.E."/>
            <person name="Bennett J.W."/>
            <person name="Nierman W.C."/>
        </authorList>
    </citation>
    <scope>NUCLEOTIDE SEQUENCE [LARGE SCALE GENOMIC DNA]</scope>
    <source>
        <strain evidence="3">ATCC 56775 / NRRL 5862 / SRRC 143 / SU-1</strain>
    </source>
</reference>
<feature type="region of interest" description="Disordered" evidence="1">
    <location>
        <begin position="1"/>
        <end position="46"/>
    </location>
</feature>
<evidence type="ECO:0000313" key="2">
    <source>
        <dbReference type="EMBL" id="KJK68622.1"/>
    </source>
</evidence>
<evidence type="ECO:0000313" key="3">
    <source>
        <dbReference type="Proteomes" id="UP000033540"/>
    </source>
</evidence>
<proteinExistence type="predicted"/>
<dbReference type="EMBL" id="JZEE01000032">
    <property type="protein sequence ID" value="KJK68622.1"/>
    <property type="molecule type" value="Genomic_DNA"/>
</dbReference>
<dbReference type="Proteomes" id="UP000033540">
    <property type="component" value="Unassembled WGS sequence"/>
</dbReference>
<name>A0A0F0IPD5_ASPPU</name>
<dbReference type="STRING" id="1403190.A0A0F0IPD5"/>
<feature type="compositionally biased region" description="Polar residues" evidence="1">
    <location>
        <begin position="12"/>
        <end position="26"/>
    </location>
</feature>
<dbReference type="OrthoDB" id="5325862at2759"/>